<gene>
    <name evidence="3" type="ORF">J1N35_026667</name>
</gene>
<comment type="caution">
    <text evidence="3">The sequence shown here is derived from an EMBL/GenBank/DDBJ whole genome shotgun (WGS) entry which is preliminary data.</text>
</comment>
<dbReference type="PANTHER" id="PTHR31286">
    <property type="entry name" value="GLYCINE-RICH CELL WALL STRUCTURAL PROTEIN 1.8-LIKE"/>
    <property type="match status" value="1"/>
</dbReference>
<evidence type="ECO:0000313" key="3">
    <source>
        <dbReference type="EMBL" id="KAH1074339.1"/>
    </source>
</evidence>
<keyword evidence="4" id="KW-1185">Reference proteome</keyword>
<dbReference type="Proteomes" id="UP000828251">
    <property type="component" value="Unassembled WGS sequence"/>
</dbReference>
<dbReference type="OrthoDB" id="1000485at2759"/>
<evidence type="ECO:0008006" key="5">
    <source>
        <dbReference type="Google" id="ProtNLM"/>
    </source>
</evidence>
<dbReference type="PANTHER" id="PTHR31286:SF153">
    <property type="entry name" value="DUF4283 DOMAIN PROTEIN"/>
    <property type="match status" value="1"/>
</dbReference>
<dbReference type="AlphaFoldDB" id="A0A9D3V8A9"/>
<dbReference type="EMBL" id="JAIQCV010000008">
    <property type="protein sequence ID" value="KAH1074339.1"/>
    <property type="molecule type" value="Genomic_DNA"/>
</dbReference>
<evidence type="ECO:0000259" key="1">
    <source>
        <dbReference type="Pfam" id="PF14111"/>
    </source>
</evidence>
<evidence type="ECO:0000313" key="4">
    <source>
        <dbReference type="Proteomes" id="UP000828251"/>
    </source>
</evidence>
<reference evidence="3 4" key="1">
    <citation type="journal article" date="2021" name="Plant Biotechnol. J.">
        <title>Multi-omics assisted identification of the key and species-specific regulatory components of drought-tolerant mechanisms in Gossypium stocksii.</title>
        <authorList>
            <person name="Yu D."/>
            <person name="Ke L."/>
            <person name="Zhang D."/>
            <person name="Wu Y."/>
            <person name="Sun Y."/>
            <person name="Mei J."/>
            <person name="Sun J."/>
            <person name="Sun Y."/>
        </authorList>
    </citation>
    <scope>NUCLEOTIDE SEQUENCE [LARGE SCALE GENOMIC DNA]</scope>
    <source>
        <strain evidence="4">cv. E1</strain>
        <tissue evidence="3">Leaf</tissue>
    </source>
</reference>
<organism evidence="3 4">
    <name type="scientific">Gossypium stocksii</name>
    <dbReference type="NCBI Taxonomy" id="47602"/>
    <lineage>
        <taxon>Eukaryota</taxon>
        <taxon>Viridiplantae</taxon>
        <taxon>Streptophyta</taxon>
        <taxon>Embryophyta</taxon>
        <taxon>Tracheophyta</taxon>
        <taxon>Spermatophyta</taxon>
        <taxon>Magnoliopsida</taxon>
        <taxon>eudicotyledons</taxon>
        <taxon>Gunneridae</taxon>
        <taxon>Pentapetalae</taxon>
        <taxon>rosids</taxon>
        <taxon>malvids</taxon>
        <taxon>Malvales</taxon>
        <taxon>Malvaceae</taxon>
        <taxon>Malvoideae</taxon>
        <taxon>Gossypium</taxon>
    </lineage>
</organism>
<dbReference type="Pfam" id="PF14392">
    <property type="entry name" value="zf-CCHC_4"/>
    <property type="match status" value="1"/>
</dbReference>
<sequence length="324" mass="36325">MADLWHPIGGICISDLGDKRYLFQFFNEIDVQRVISGTPWFFNGHLLILQRIQQGEVPSMLVLNHTEFWIQVHEIPVGMMAESMGQKFGDFLGKFLEYDASSLALGRSSYMRIRVHLDVTAPLKRKKKIQMGDNSTAYVYFKYEKLSLFCFICGKLGHGESFCPLRLKIEPSKISDGWDLALHAVARRRNTMVSRWLREADGSQSCKVNMKSGNQSNSSNWENNFRRKLGSDFGNQMMNPNLILVGTNQQNLVNRNINDRNLGKSGMYGGGLASGPMDIVLGEENTPLESVEGKKRQRIVMGHLDTVGINAEGGSHDLTASSGD</sequence>
<accession>A0A9D3V8A9</accession>
<feature type="domain" description="DUF4283" evidence="1">
    <location>
        <begin position="1"/>
        <end position="57"/>
    </location>
</feature>
<evidence type="ECO:0000259" key="2">
    <source>
        <dbReference type="Pfam" id="PF14392"/>
    </source>
</evidence>
<feature type="domain" description="Zinc knuckle CX2CX4HX4C" evidence="2">
    <location>
        <begin position="117"/>
        <end position="164"/>
    </location>
</feature>
<protein>
    <recommendedName>
        <fullName evidence="5">CCHC-type domain-containing protein</fullName>
    </recommendedName>
</protein>
<name>A0A9D3V8A9_9ROSI</name>
<dbReference type="InterPro" id="IPR040256">
    <property type="entry name" value="At4g02000-like"/>
</dbReference>
<dbReference type="InterPro" id="IPR025836">
    <property type="entry name" value="Zn_knuckle_CX2CX4HX4C"/>
</dbReference>
<dbReference type="InterPro" id="IPR025558">
    <property type="entry name" value="DUF4283"/>
</dbReference>
<proteinExistence type="predicted"/>
<dbReference type="Pfam" id="PF14111">
    <property type="entry name" value="DUF4283"/>
    <property type="match status" value="1"/>
</dbReference>